<feature type="transmembrane region" description="Helical" evidence="1">
    <location>
        <begin position="454"/>
        <end position="474"/>
    </location>
</feature>
<dbReference type="Gene3D" id="3.40.50.410">
    <property type="entry name" value="von Willebrand factor, type A domain"/>
    <property type="match status" value="1"/>
</dbReference>
<evidence type="ECO:0000313" key="4">
    <source>
        <dbReference type="Proteomes" id="UP000005104"/>
    </source>
</evidence>
<proteinExistence type="predicted"/>
<dbReference type="InterPro" id="IPR036465">
    <property type="entry name" value="vWFA_dom_sf"/>
</dbReference>
<dbReference type="HOGENOM" id="CLU_456857_0_0_9"/>
<dbReference type="STRING" id="768710.DesyoDRAFT_3941"/>
<dbReference type="eggNOG" id="COG2304">
    <property type="taxonomic scope" value="Bacteria"/>
</dbReference>
<accession>H5Y5X5</accession>
<gene>
    <name evidence="3" type="ORF">DesyoDRAFT_3941</name>
</gene>
<evidence type="ECO:0000256" key="1">
    <source>
        <dbReference type="SAM" id="Phobius"/>
    </source>
</evidence>
<organism evidence="3 4">
    <name type="scientific">Desulfosporosinus youngiae DSM 17734</name>
    <dbReference type="NCBI Taxonomy" id="768710"/>
    <lineage>
        <taxon>Bacteria</taxon>
        <taxon>Bacillati</taxon>
        <taxon>Bacillota</taxon>
        <taxon>Clostridia</taxon>
        <taxon>Eubacteriales</taxon>
        <taxon>Desulfitobacteriaceae</taxon>
        <taxon>Desulfosporosinus</taxon>
    </lineage>
</organism>
<dbReference type="OrthoDB" id="1673233at2"/>
<evidence type="ECO:0000259" key="2">
    <source>
        <dbReference type="PROSITE" id="PS50234"/>
    </source>
</evidence>
<name>H5Y5X5_9FIRM</name>
<dbReference type="Proteomes" id="UP000005104">
    <property type="component" value="Chromosome"/>
</dbReference>
<dbReference type="RefSeq" id="WP_007785551.1">
    <property type="nucleotide sequence ID" value="NZ_CM001441.1"/>
</dbReference>
<dbReference type="InterPro" id="IPR002035">
    <property type="entry name" value="VWF_A"/>
</dbReference>
<dbReference type="CDD" id="cd00198">
    <property type="entry name" value="vWFA"/>
    <property type="match status" value="1"/>
</dbReference>
<evidence type="ECO:0000313" key="3">
    <source>
        <dbReference type="EMBL" id="EHQ90914.1"/>
    </source>
</evidence>
<dbReference type="InterPro" id="IPR051266">
    <property type="entry name" value="CLCR"/>
</dbReference>
<dbReference type="Pfam" id="PF00092">
    <property type="entry name" value="VWA"/>
    <property type="match status" value="1"/>
</dbReference>
<dbReference type="SMART" id="SM00327">
    <property type="entry name" value="VWA"/>
    <property type="match status" value="1"/>
</dbReference>
<feature type="domain" description="VWFA" evidence="2">
    <location>
        <begin position="40"/>
        <end position="225"/>
    </location>
</feature>
<protein>
    <submittedName>
        <fullName evidence="3">Mg-chelatase subunit ChlD</fullName>
    </submittedName>
</protein>
<keyword evidence="1" id="KW-0812">Transmembrane</keyword>
<keyword evidence="1" id="KW-1133">Transmembrane helix</keyword>
<dbReference type="EMBL" id="CM001441">
    <property type="protein sequence ID" value="EHQ90914.1"/>
    <property type="molecule type" value="Genomic_DNA"/>
</dbReference>
<reference evidence="3 4" key="1">
    <citation type="submission" date="2011-11" db="EMBL/GenBank/DDBJ databases">
        <title>The Noncontiguous Finished genome of Desulfosporosinus youngiae DSM 17734.</title>
        <authorList>
            <consortium name="US DOE Joint Genome Institute (JGI-PGF)"/>
            <person name="Lucas S."/>
            <person name="Han J."/>
            <person name="Lapidus A."/>
            <person name="Cheng J.-F."/>
            <person name="Goodwin L."/>
            <person name="Pitluck S."/>
            <person name="Peters L."/>
            <person name="Ovchinnikova G."/>
            <person name="Lu M."/>
            <person name="Land M.L."/>
            <person name="Hauser L."/>
            <person name="Pester M."/>
            <person name="Spring S."/>
            <person name="Ollivier B."/>
            <person name="Rattei T."/>
            <person name="Klenk H.-P."/>
            <person name="Wagner M."/>
            <person name="Loy A."/>
            <person name="Woyke T.J."/>
        </authorList>
    </citation>
    <scope>NUCLEOTIDE SEQUENCE [LARGE SCALE GENOMIC DNA]</scope>
    <source>
        <strain evidence="3 4">DSM 17734</strain>
    </source>
</reference>
<dbReference type="PROSITE" id="PS50234">
    <property type="entry name" value="VWFA"/>
    <property type="match status" value="1"/>
</dbReference>
<dbReference type="AlphaFoldDB" id="H5Y5X5"/>
<dbReference type="SUPFAM" id="SSF53300">
    <property type="entry name" value="vWA-like"/>
    <property type="match status" value="1"/>
</dbReference>
<keyword evidence="4" id="KW-1185">Reference proteome</keyword>
<sequence>MNSGKSMIVFLILSVFLVTICLNPVTARSSSDDHNQAVINLVIVLDRTGSLQHSDPNRLSQEAAKLIIDLMVQKGSKIGLVQYTDKVTDRLDITDLNGQGEKNKLKYYLDGLGMPKGQSTDISSGLKEGVLMLSGLKTLENPVIILLTDGKNDFDGSDRTPDISRRDLEQALETARNKEIPVYAIGLNADGSVDQDMLSYIAEKTGGKSYIVDKADDLPNVISNVYTDALGGKLLSLEPDRTAWSENFDTYSFDVTNSSVAEADLVIRSDQDVQVKLIKPDGREAFWDDNRYIASPSRNYMSYKILNPEQGQWRFLVKGTQTNEAKISLLYNYDLGISLDKLSPSSSTGEEIIVKAHFWRQGRVIEDKNLYKDLSAVAVVENESGDISKKVPLTAGETDYQGKIKFEKPGNYQVYVQAEGKALSRKSEPQTIQITGNHGLAETSFKNLFPWSPLWILSGIVAVAALVLICLKGVPEFIEATKPKLLFGKISLRVINTETGREEMRQSKLLAPYGTSVTISKLTENSTGPFDKIVISRNRQGVCLSYCEGGSGEAAVSVNGEKVAPSQTVQLPNGCSLRVVSAVHSLKVEGRFIAF</sequence>
<dbReference type="PANTHER" id="PTHR10579">
    <property type="entry name" value="CALCIUM-ACTIVATED CHLORIDE CHANNEL REGULATOR"/>
    <property type="match status" value="1"/>
</dbReference>
<keyword evidence="1" id="KW-0472">Membrane</keyword>
<dbReference type="PANTHER" id="PTHR10579:SF43">
    <property type="entry name" value="ZINC FINGER (C3HC4-TYPE RING FINGER) FAMILY PROTEIN"/>
    <property type="match status" value="1"/>
</dbReference>